<dbReference type="EMBL" id="DVJK01000134">
    <property type="protein sequence ID" value="HIS66867.1"/>
    <property type="molecule type" value="Genomic_DNA"/>
</dbReference>
<reference evidence="2" key="1">
    <citation type="submission" date="2020-10" db="EMBL/GenBank/DDBJ databases">
        <authorList>
            <person name="Gilroy R."/>
        </authorList>
    </citation>
    <scope>NUCLEOTIDE SEQUENCE</scope>
    <source>
        <strain evidence="2">ChiHjej10B9-9673</strain>
    </source>
</reference>
<name>A0A9D1FD69_9FIRM</name>
<feature type="non-terminal residue" evidence="2">
    <location>
        <position position="141"/>
    </location>
</feature>
<protein>
    <submittedName>
        <fullName evidence="2">tRNA uridine-5-carboxymethylaminomethyl(34) synthesis GTPase MnmE</fullName>
    </submittedName>
</protein>
<accession>A0A9D1FD69</accession>
<dbReference type="Gene3D" id="3.30.1360.120">
    <property type="entry name" value="Probable tRNA modification gtpase trme, domain 1"/>
    <property type="match status" value="1"/>
</dbReference>
<organism evidence="2 3">
    <name type="scientific">Candidatus Scatomorpha merdipullorum</name>
    <dbReference type="NCBI Taxonomy" id="2840927"/>
    <lineage>
        <taxon>Bacteria</taxon>
        <taxon>Bacillati</taxon>
        <taxon>Bacillota</taxon>
        <taxon>Clostridia</taxon>
        <taxon>Eubacteriales</taxon>
        <taxon>Candidatus Scatomorpha</taxon>
    </lineage>
</organism>
<dbReference type="Pfam" id="PF10396">
    <property type="entry name" value="TrmE_N"/>
    <property type="match status" value="1"/>
</dbReference>
<dbReference type="GO" id="GO:0002098">
    <property type="term" value="P:tRNA wobble uridine modification"/>
    <property type="evidence" value="ECO:0007669"/>
    <property type="project" value="TreeGrafter"/>
</dbReference>
<comment type="caution">
    <text evidence="2">The sequence shown here is derived from an EMBL/GenBank/DDBJ whole genome shotgun (WGS) entry which is preliminary data.</text>
</comment>
<dbReference type="PANTHER" id="PTHR42714">
    <property type="entry name" value="TRNA MODIFICATION GTPASE GTPBP3"/>
    <property type="match status" value="1"/>
</dbReference>
<dbReference type="AlphaFoldDB" id="A0A9D1FD69"/>
<dbReference type="GO" id="GO:0005829">
    <property type="term" value="C:cytosol"/>
    <property type="evidence" value="ECO:0007669"/>
    <property type="project" value="TreeGrafter"/>
</dbReference>
<feature type="domain" description="GTP-binding protein TrmE N-terminal" evidence="1">
    <location>
        <begin position="4"/>
        <end position="124"/>
    </location>
</feature>
<dbReference type="Proteomes" id="UP000824001">
    <property type="component" value="Unassembled WGS sequence"/>
</dbReference>
<dbReference type="InterPro" id="IPR018948">
    <property type="entry name" value="GTP-bd_TrmE_N"/>
</dbReference>
<dbReference type="CDD" id="cd14858">
    <property type="entry name" value="TrmE_N"/>
    <property type="match status" value="1"/>
</dbReference>
<dbReference type="GO" id="GO:0030488">
    <property type="term" value="P:tRNA methylation"/>
    <property type="evidence" value="ECO:0007669"/>
    <property type="project" value="TreeGrafter"/>
</dbReference>
<dbReference type="InterPro" id="IPR027266">
    <property type="entry name" value="TrmE/GcvT-like"/>
</dbReference>
<evidence type="ECO:0000313" key="3">
    <source>
        <dbReference type="Proteomes" id="UP000824001"/>
    </source>
</evidence>
<sequence length="141" mass="14792">MNDTIAALATGGAVSAIGIVRVSGPKALELTDAVFRPADGRAMSDHGDRQLVYGALLAADGRALDYCLCTVSRAPRSYTGEDTAELQCHGSPVVLAAALRRLFDLGARQAGPGEFTKRAFLNGRMDLTQAEAVIDVIEAET</sequence>
<dbReference type="SUPFAM" id="SSF103025">
    <property type="entry name" value="Folate-binding domain"/>
    <property type="match status" value="1"/>
</dbReference>
<evidence type="ECO:0000313" key="2">
    <source>
        <dbReference type="EMBL" id="HIS66867.1"/>
    </source>
</evidence>
<evidence type="ECO:0000259" key="1">
    <source>
        <dbReference type="Pfam" id="PF10396"/>
    </source>
</evidence>
<gene>
    <name evidence="2" type="ORF">IAC18_04820</name>
</gene>
<reference evidence="2" key="2">
    <citation type="journal article" date="2021" name="PeerJ">
        <title>Extensive microbial diversity within the chicken gut microbiome revealed by metagenomics and culture.</title>
        <authorList>
            <person name="Gilroy R."/>
            <person name="Ravi A."/>
            <person name="Getino M."/>
            <person name="Pursley I."/>
            <person name="Horton D.L."/>
            <person name="Alikhan N.F."/>
            <person name="Baker D."/>
            <person name="Gharbi K."/>
            <person name="Hall N."/>
            <person name="Watson M."/>
            <person name="Adriaenssens E.M."/>
            <person name="Foster-Nyarko E."/>
            <person name="Jarju S."/>
            <person name="Secka A."/>
            <person name="Antonio M."/>
            <person name="Oren A."/>
            <person name="Chaudhuri R.R."/>
            <person name="La Ragione R."/>
            <person name="Hildebrand F."/>
            <person name="Pallen M.J."/>
        </authorList>
    </citation>
    <scope>NUCLEOTIDE SEQUENCE</scope>
    <source>
        <strain evidence="2">ChiHjej10B9-9673</strain>
    </source>
</reference>
<dbReference type="PANTHER" id="PTHR42714:SF2">
    <property type="entry name" value="TRNA MODIFICATION GTPASE GTPBP3, MITOCHONDRIAL"/>
    <property type="match status" value="1"/>
</dbReference>
<proteinExistence type="predicted"/>